<dbReference type="Pfam" id="PF03609">
    <property type="entry name" value="EII-Sor"/>
    <property type="match status" value="1"/>
</dbReference>
<dbReference type="PANTHER" id="PTHR32502:SF28">
    <property type="entry name" value="PHOSPHOTRANSFERASE SYSTEM SUGAR-SPECIFIC EIIC COMPONENT"/>
    <property type="match status" value="1"/>
</dbReference>
<comment type="caution">
    <text evidence="10">The sequence shown here is derived from an EMBL/GenBank/DDBJ whole genome shotgun (WGS) entry which is preliminary data.</text>
</comment>
<evidence type="ECO:0000256" key="4">
    <source>
        <dbReference type="ARBA" id="ARBA00022597"/>
    </source>
</evidence>
<evidence type="ECO:0000256" key="9">
    <source>
        <dbReference type="SAM" id="Phobius"/>
    </source>
</evidence>
<organism evidence="10 11">
    <name type="scientific">Clostridium innocuum</name>
    <dbReference type="NCBI Taxonomy" id="1522"/>
    <lineage>
        <taxon>Bacteria</taxon>
        <taxon>Bacillati</taxon>
        <taxon>Bacillota</taxon>
        <taxon>Clostridia</taxon>
        <taxon>Eubacteriales</taxon>
        <taxon>Clostridiaceae</taxon>
        <taxon>Clostridium</taxon>
    </lineage>
</organism>
<dbReference type="PANTHER" id="PTHR32502">
    <property type="entry name" value="N-ACETYLGALACTOSAMINE PERMEASE II COMPONENT-RELATED"/>
    <property type="match status" value="1"/>
</dbReference>
<keyword evidence="8 9" id="KW-0472">Membrane</keyword>
<dbReference type="OrthoDB" id="9815089at2"/>
<evidence type="ECO:0000313" key="11">
    <source>
        <dbReference type="Proteomes" id="UP000260025"/>
    </source>
</evidence>
<accession>A0A3E2W2Q9</accession>
<feature type="transmembrane region" description="Helical" evidence="9">
    <location>
        <begin position="207"/>
        <end position="236"/>
    </location>
</feature>
<sequence>MEIQFWQILLLSAFGFLAIYDDLNTKVGIFEPVVTGLFAGLIMGDVKIGLEIGGTLQLMVLGIGTYGGASIPDYMAAAIISTAFAVASNQGIEFALALAVPIGLLLMQMDVLARFINSFFQHRAEHACEQHNYKNVERWHLTGILSWGLSRFIPIFLALYFGSDIVEKAIEIAPQWLMDGLKIAGGVLPALGVAILLRYLPIKNFYGYLIIGFVLASYMQLPMLAVALVGAGLALIRFKQITSNEPMVSAVDRGGDFYENE</sequence>
<evidence type="ECO:0000256" key="7">
    <source>
        <dbReference type="ARBA" id="ARBA00022989"/>
    </source>
</evidence>
<evidence type="ECO:0000256" key="2">
    <source>
        <dbReference type="ARBA" id="ARBA00022448"/>
    </source>
</evidence>
<feature type="transmembrane region" description="Helical" evidence="9">
    <location>
        <begin position="58"/>
        <end position="86"/>
    </location>
</feature>
<keyword evidence="7 9" id="KW-1133">Transmembrane helix</keyword>
<proteinExistence type="predicted"/>
<evidence type="ECO:0000256" key="6">
    <source>
        <dbReference type="ARBA" id="ARBA00022692"/>
    </source>
</evidence>
<evidence type="ECO:0000256" key="3">
    <source>
        <dbReference type="ARBA" id="ARBA00022475"/>
    </source>
</evidence>
<dbReference type="InterPro" id="IPR050303">
    <property type="entry name" value="GatZ_KbaZ_carbometab"/>
</dbReference>
<reference evidence="10 11" key="1">
    <citation type="submission" date="2018-08" db="EMBL/GenBank/DDBJ databases">
        <title>A genome reference for cultivated species of the human gut microbiota.</title>
        <authorList>
            <person name="Zou Y."/>
            <person name="Xue W."/>
            <person name="Luo G."/>
        </authorList>
    </citation>
    <scope>NUCLEOTIDE SEQUENCE [LARGE SCALE GENOMIC DNA]</scope>
    <source>
        <strain evidence="10 11">OF01-2LB</strain>
    </source>
</reference>
<dbReference type="RefSeq" id="WP_117441741.1">
    <property type="nucleotide sequence ID" value="NZ_JAJFEN010000067.1"/>
</dbReference>
<comment type="subcellular location">
    <subcellularLocation>
        <location evidence="1">Cell membrane</location>
        <topology evidence="1">Multi-pass membrane protein</topology>
    </subcellularLocation>
</comment>
<evidence type="ECO:0000256" key="8">
    <source>
        <dbReference type="ARBA" id="ARBA00023136"/>
    </source>
</evidence>
<dbReference type="AlphaFoldDB" id="A0A3E2W2Q9"/>
<evidence type="ECO:0000313" key="10">
    <source>
        <dbReference type="EMBL" id="RGC18464.1"/>
    </source>
</evidence>
<protein>
    <submittedName>
        <fullName evidence="10">PTS sugar transporter subunit IIC</fullName>
    </submittedName>
</protein>
<dbReference type="GO" id="GO:0009401">
    <property type="term" value="P:phosphoenolpyruvate-dependent sugar phosphotransferase system"/>
    <property type="evidence" value="ECO:0007669"/>
    <property type="project" value="UniProtKB-KW"/>
</dbReference>
<keyword evidence="5" id="KW-0598">Phosphotransferase system</keyword>
<dbReference type="InterPro" id="IPR004700">
    <property type="entry name" value="PTS_IIC_man"/>
</dbReference>
<feature type="transmembrane region" description="Helical" evidence="9">
    <location>
        <begin position="92"/>
        <end position="113"/>
    </location>
</feature>
<feature type="transmembrane region" description="Helical" evidence="9">
    <location>
        <begin position="28"/>
        <end position="46"/>
    </location>
</feature>
<gene>
    <name evidence="10" type="ORF">DXA38_01840</name>
</gene>
<keyword evidence="2" id="KW-0813">Transport</keyword>
<feature type="transmembrane region" description="Helical" evidence="9">
    <location>
        <begin position="139"/>
        <end position="161"/>
    </location>
</feature>
<keyword evidence="3" id="KW-1003">Cell membrane</keyword>
<evidence type="ECO:0000256" key="5">
    <source>
        <dbReference type="ARBA" id="ARBA00022683"/>
    </source>
</evidence>
<dbReference type="GO" id="GO:0005886">
    <property type="term" value="C:plasma membrane"/>
    <property type="evidence" value="ECO:0007669"/>
    <property type="project" value="UniProtKB-SubCell"/>
</dbReference>
<dbReference type="Proteomes" id="UP000260025">
    <property type="component" value="Unassembled WGS sequence"/>
</dbReference>
<keyword evidence="4 10" id="KW-0762">Sugar transport</keyword>
<dbReference type="EMBL" id="QVEV01000002">
    <property type="protein sequence ID" value="RGC18464.1"/>
    <property type="molecule type" value="Genomic_DNA"/>
</dbReference>
<evidence type="ECO:0000256" key="1">
    <source>
        <dbReference type="ARBA" id="ARBA00004651"/>
    </source>
</evidence>
<feature type="transmembrane region" description="Helical" evidence="9">
    <location>
        <begin position="181"/>
        <end position="200"/>
    </location>
</feature>
<keyword evidence="6 9" id="KW-0812">Transmembrane</keyword>
<dbReference type="PROSITE" id="PS51106">
    <property type="entry name" value="PTS_EIIC_TYPE_4"/>
    <property type="match status" value="1"/>
</dbReference>
<name>A0A3E2W2Q9_CLOIN</name>